<proteinExistence type="predicted"/>
<keyword evidence="2" id="KW-1185">Reference proteome</keyword>
<dbReference type="OrthoDB" id="40579at2759"/>
<dbReference type="CDD" id="cd07527">
    <property type="entry name" value="HAD_ScGPP-like"/>
    <property type="match status" value="1"/>
</dbReference>
<dbReference type="InterPro" id="IPR023198">
    <property type="entry name" value="PGP-like_dom2"/>
</dbReference>
<dbReference type="InterPro" id="IPR036412">
    <property type="entry name" value="HAD-like_sf"/>
</dbReference>
<dbReference type="GO" id="GO:0006114">
    <property type="term" value="P:glycerol biosynthetic process"/>
    <property type="evidence" value="ECO:0007669"/>
    <property type="project" value="TreeGrafter"/>
</dbReference>
<evidence type="ECO:0000313" key="1">
    <source>
        <dbReference type="EMBL" id="RCK55138.1"/>
    </source>
</evidence>
<keyword evidence="1" id="KW-0378">Hydrolase</keyword>
<evidence type="ECO:0000313" key="2">
    <source>
        <dbReference type="Proteomes" id="UP000253472"/>
    </source>
</evidence>
<dbReference type="Gene3D" id="1.10.150.240">
    <property type="entry name" value="Putative phosphatase, domain 2"/>
    <property type="match status" value="1"/>
</dbReference>
<protein>
    <submittedName>
        <fullName evidence="1">Glycerol-1-phosphate phosphohydrolase 1</fullName>
    </submittedName>
</protein>
<dbReference type="NCBIfam" id="TIGR01509">
    <property type="entry name" value="HAD-SF-IA-v3"/>
    <property type="match status" value="1"/>
</dbReference>
<dbReference type="STRING" id="5486.A0A367XNK8"/>
<dbReference type="InterPro" id="IPR006439">
    <property type="entry name" value="HAD-SF_hydro_IA"/>
</dbReference>
<comment type="caution">
    <text evidence="1">The sequence shown here is derived from an EMBL/GenBank/DDBJ whole genome shotgun (WGS) entry which is preliminary data.</text>
</comment>
<dbReference type="AlphaFoldDB" id="A0A367XNK8"/>
<dbReference type="InterPro" id="IPR051806">
    <property type="entry name" value="HAD-like_SPP"/>
</dbReference>
<dbReference type="InterPro" id="IPR023214">
    <property type="entry name" value="HAD_sf"/>
</dbReference>
<dbReference type="SFLD" id="SFLDS00003">
    <property type="entry name" value="Haloacid_Dehalogenase"/>
    <property type="match status" value="1"/>
</dbReference>
<dbReference type="PANTHER" id="PTHR43481">
    <property type="entry name" value="FRUCTOSE-1-PHOSPHATE PHOSPHATASE"/>
    <property type="match status" value="1"/>
</dbReference>
<dbReference type="Pfam" id="PF00702">
    <property type="entry name" value="Hydrolase"/>
    <property type="match status" value="1"/>
</dbReference>
<organism evidence="1 2">
    <name type="scientific">Candida viswanathii</name>
    <dbReference type="NCBI Taxonomy" id="5486"/>
    <lineage>
        <taxon>Eukaryota</taxon>
        <taxon>Fungi</taxon>
        <taxon>Dikarya</taxon>
        <taxon>Ascomycota</taxon>
        <taxon>Saccharomycotina</taxon>
        <taxon>Pichiomycetes</taxon>
        <taxon>Debaryomycetaceae</taxon>
        <taxon>Candida/Lodderomyces clade</taxon>
        <taxon>Candida</taxon>
    </lineage>
</organism>
<name>A0A367XNK8_9ASCO</name>
<accession>A0A367XNK8</accession>
<reference evidence="1 2" key="1">
    <citation type="submission" date="2018-06" db="EMBL/GenBank/DDBJ databases">
        <title>Whole genome sequencing of Candida tropicalis (genome annotated by CSBL at Korea University).</title>
        <authorList>
            <person name="Ahn J."/>
        </authorList>
    </citation>
    <scope>NUCLEOTIDE SEQUENCE [LARGE SCALE GENOMIC DNA]</scope>
    <source>
        <strain evidence="1 2">ATCC 20962</strain>
    </source>
</reference>
<dbReference type="GO" id="GO:0006970">
    <property type="term" value="P:response to osmotic stress"/>
    <property type="evidence" value="ECO:0007669"/>
    <property type="project" value="TreeGrafter"/>
</dbReference>
<dbReference type="FunFam" id="1.10.150.240:FF:000012">
    <property type="entry name" value="Glycerol-1-phosphate phosphohydrolase 1"/>
    <property type="match status" value="1"/>
</dbReference>
<dbReference type="PANTHER" id="PTHR43481:SF4">
    <property type="entry name" value="GLYCEROL-1-PHOSPHATE PHOSPHOHYDROLASE 1-RELATED"/>
    <property type="match status" value="1"/>
</dbReference>
<dbReference type="SFLD" id="SFLDG01129">
    <property type="entry name" value="C1.5:_HAD__Beta-PGM__Phosphata"/>
    <property type="match status" value="1"/>
</dbReference>
<dbReference type="EMBL" id="QLNQ01000030">
    <property type="protein sequence ID" value="RCK55138.1"/>
    <property type="molecule type" value="Genomic_DNA"/>
</dbReference>
<dbReference type="Gene3D" id="3.40.50.1000">
    <property type="entry name" value="HAD superfamily/HAD-like"/>
    <property type="match status" value="1"/>
</dbReference>
<gene>
    <name evidence="1" type="primary">GPP1_1</name>
    <name evidence="1" type="ORF">Cantr_04836</name>
</gene>
<sequence length="254" mass="28144">MTKTQQPAVFYINAALFDCDGTLVNSTGAISEFWRDFGKTRPHVDPEEIIRTSHGCRTFDVIAKWSPEDADVEQVTEWEGAIPDTFGEYAKPIPGSVELVKSFDKFSKEQCPNGKQRWAVVTSGTLPLATKWLKLLTIEKPDCFITAERVTKGKPHPQGYQAARDALGYKDAHYKVAVFEDAPAGITAGKGAGAMVIGICSTYEPEKVRKSGANIVVKDLSSFKIESYNKETDEFKVSVGEYYYADDEFLESSN</sequence>
<dbReference type="SUPFAM" id="SSF56784">
    <property type="entry name" value="HAD-like"/>
    <property type="match status" value="1"/>
</dbReference>
<dbReference type="Proteomes" id="UP000253472">
    <property type="component" value="Unassembled WGS sequence"/>
</dbReference>
<dbReference type="GO" id="GO:0000121">
    <property type="term" value="F:sn-glycerol 1-phosphatase activity"/>
    <property type="evidence" value="ECO:0007669"/>
    <property type="project" value="TreeGrafter"/>
</dbReference>